<gene>
    <name evidence="2" type="ORF">LCGC14_2851830</name>
</gene>
<evidence type="ECO:0000256" key="1">
    <source>
        <dbReference type="SAM" id="MobiDB-lite"/>
    </source>
</evidence>
<evidence type="ECO:0000313" key="2">
    <source>
        <dbReference type="EMBL" id="KKK77610.1"/>
    </source>
</evidence>
<dbReference type="EMBL" id="LAZR01054871">
    <property type="protein sequence ID" value="KKK77610.1"/>
    <property type="molecule type" value="Genomic_DNA"/>
</dbReference>
<feature type="compositionally biased region" description="Basic and acidic residues" evidence="1">
    <location>
        <begin position="1"/>
        <end position="11"/>
    </location>
</feature>
<accession>A0A0F8YUZ0</accession>
<comment type="caution">
    <text evidence="2">The sequence shown here is derived from an EMBL/GenBank/DDBJ whole genome shotgun (WGS) entry which is preliminary data.</text>
</comment>
<dbReference type="AlphaFoldDB" id="A0A0F8YUZ0"/>
<name>A0A0F8YUZ0_9ZZZZ</name>
<feature type="non-terminal residue" evidence="2">
    <location>
        <position position="1"/>
    </location>
</feature>
<protein>
    <submittedName>
        <fullName evidence="2">Uncharacterized protein</fullName>
    </submittedName>
</protein>
<organism evidence="2">
    <name type="scientific">marine sediment metagenome</name>
    <dbReference type="NCBI Taxonomy" id="412755"/>
    <lineage>
        <taxon>unclassified sequences</taxon>
        <taxon>metagenomes</taxon>
        <taxon>ecological metagenomes</taxon>
    </lineage>
</organism>
<feature type="region of interest" description="Disordered" evidence="1">
    <location>
        <begin position="1"/>
        <end position="25"/>
    </location>
</feature>
<reference evidence="2" key="1">
    <citation type="journal article" date="2015" name="Nature">
        <title>Complex archaea that bridge the gap between prokaryotes and eukaryotes.</title>
        <authorList>
            <person name="Spang A."/>
            <person name="Saw J.H."/>
            <person name="Jorgensen S.L."/>
            <person name="Zaremba-Niedzwiedzka K."/>
            <person name="Martijn J."/>
            <person name="Lind A.E."/>
            <person name="van Eijk R."/>
            <person name="Schleper C."/>
            <person name="Guy L."/>
            <person name="Ettema T.J."/>
        </authorList>
    </citation>
    <scope>NUCLEOTIDE SEQUENCE</scope>
</reference>
<sequence>PGKDNIQHDRPCAAPAKCVDDSGQLRARPGPAADLLQAAVVDIDVNHLVDPPPDQGYRDFIDLKEAAKHTQLTEAYHGPTA</sequence>
<proteinExistence type="predicted"/>